<dbReference type="Proteomes" id="UP000729402">
    <property type="component" value="Unassembled WGS sequence"/>
</dbReference>
<protein>
    <recommendedName>
        <fullName evidence="12">SWIM-type domain-containing protein</fullName>
    </recommendedName>
</protein>
<dbReference type="InterPro" id="IPR007527">
    <property type="entry name" value="Znf_SWIM"/>
</dbReference>
<dbReference type="EMBL" id="JAAALK010000079">
    <property type="protein sequence ID" value="KAG8098713.1"/>
    <property type="molecule type" value="Genomic_DNA"/>
</dbReference>
<dbReference type="Pfam" id="PF10551">
    <property type="entry name" value="MULE"/>
    <property type="match status" value="1"/>
</dbReference>
<evidence type="ECO:0000256" key="5">
    <source>
        <dbReference type="ARBA" id="ARBA00023125"/>
    </source>
</evidence>
<dbReference type="InterPro" id="IPR001878">
    <property type="entry name" value="Znf_CCHC"/>
</dbReference>
<evidence type="ECO:0000256" key="6">
    <source>
        <dbReference type="ARBA" id="ARBA00023172"/>
    </source>
</evidence>
<dbReference type="GO" id="GO:0008270">
    <property type="term" value="F:zinc ion binding"/>
    <property type="evidence" value="ECO:0007669"/>
    <property type="project" value="UniProtKB-KW"/>
</dbReference>
<dbReference type="GO" id="GO:0004803">
    <property type="term" value="F:transposase activity"/>
    <property type="evidence" value="ECO:0007669"/>
    <property type="project" value="InterPro"/>
</dbReference>
<dbReference type="SMART" id="SM00343">
    <property type="entry name" value="ZnF_C2HC"/>
    <property type="match status" value="1"/>
</dbReference>
<evidence type="ECO:0000256" key="7">
    <source>
        <dbReference type="PROSITE-ProRule" id="PRU00047"/>
    </source>
</evidence>
<dbReference type="Pfam" id="PF00098">
    <property type="entry name" value="zf-CCHC"/>
    <property type="match status" value="1"/>
</dbReference>
<dbReference type="PANTHER" id="PTHR31973:SF188">
    <property type="entry name" value="POLYPROTEIN, PUTATIVE-RELATED"/>
    <property type="match status" value="1"/>
</dbReference>
<evidence type="ECO:0000256" key="3">
    <source>
        <dbReference type="ARBA" id="ARBA00022771"/>
    </source>
</evidence>
<dbReference type="PROSITE" id="PS50966">
    <property type="entry name" value="ZF_SWIM"/>
    <property type="match status" value="1"/>
</dbReference>
<evidence type="ECO:0000256" key="4">
    <source>
        <dbReference type="ARBA" id="ARBA00022833"/>
    </source>
</evidence>
<dbReference type="Pfam" id="PF04434">
    <property type="entry name" value="SWIM"/>
    <property type="match status" value="1"/>
</dbReference>
<evidence type="ECO:0000259" key="8">
    <source>
        <dbReference type="PROSITE" id="PS50158"/>
    </source>
</evidence>
<evidence type="ECO:0000256" key="1">
    <source>
        <dbReference type="ARBA" id="ARBA00022578"/>
    </source>
</evidence>
<dbReference type="InterPro" id="IPR001207">
    <property type="entry name" value="Transposase_mutator"/>
</dbReference>
<dbReference type="InterPro" id="IPR004332">
    <property type="entry name" value="Transposase_MuDR"/>
</dbReference>
<dbReference type="AlphaFoldDB" id="A0A8J6C3N1"/>
<keyword evidence="1" id="KW-0815">Transposition</keyword>
<feature type="domain" description="SWIM-type" evidence="9">
    <location>
        <begin position="551"/>
        <end position="583"/>
    </location>
</feature>
<keyword evidence="4" id="KW-0862">Zinc</keyword>
<organism evidence="10 11">
    <name type="scientific">Zizania palustris</name>
    <name type="common">Northern wild rice</name>
    <dbReference type="NCBI Taxonomy" id="103762"/>
    <lineage>
        <taxon>Eukaryota</taxon>
        <taxon>Viridiplantae</taxon>
        <taxon>Streptophyta</taxon>
        <taxon>Embryophyta</taxon>
        <taxon>Tracheophyta</taxon>
        <taxon>Spermatophyta</taxon>
        <taxon>Magnoliopsida</taxon>
        <taxon>Liliopsida</taxon>
        <taxon>Poales</taxon>
        <taxon>Poaceae</taxon>
        <taxon>BOP clade</taxon>
        <taxon>Oryzoideae</taxon>
        <taxon>Oryzeae</taxon>
        <taxon>Zizaniinae</taxon>
        <taxon>Zizania</taxon>
    </lineage>
</organism>
<dbReference type="GO" id="GO:0003677">
    <property type="term" value="F:DNA binding"/>
    <property type="evidence" value="ECO:0007669"/>
    <property type="project" value="UniProtKB-KW"/>
</dbReference>
<feature type="domain" description="CCHC-type" evidence="8">
    <location>
        <begin position="659"/>
        <end position="676"/>
    </location>
</feature>
<dbReference type="PROSITE" id="PS01007">
    <property type="entry name" value="TRANSPOSASE_MUTATOR"/>
    <property type="match status" value="1"/>
</dbReference>
<evidence type="ECO:0008006" key="12">
    <source>
        <dbReference type="Google" id="ProtNLM"/>
    </source>
</evidence>
<keyword evidence="5" id="KW-0238">DNA-binding</keyword>
<dbReference type="OrthoDB" id="666123at2759"/>
<dbReference type="InterPro" id="IPR006564">
    <property type="entry name" value="Znf_PMZ"/>
</dbReference>
<keyword evidence="6" id="KW-0233">DNA recombination</keyword>
<gene>
    <name evidence="10" type="ORF">GUJ93_ZPchr0013g36910</name>
</gene>
<keyword evidence="3 7" id="KW-0863">Zinc-finger</keyword>
<dbReference type="PROSITE" id="PS50158">
    <property type="entry name" value="ZF_CCHC"/>
    <property type="match status" value="1"/>
</dbReference>
<keyword evidence="11" id="KW-1185">Reference proteome</keyword>
<evidence type="ECO:0000313" key="10">
    <source>
        <dbReference type="EMBL" id="KAG8098713.1"/>
    </source>
</evidence>
<comment type="caution">
    <text evidence="10">The sequence shown here is derived from an EMBL/GenBank/DDBJ whole genome shotgun (WGS) entry which is preliminary data.</text>
</comment>
<evidence type="ECO:0000259" key="9">
    <source>
        <dbReference type="PROSITE" id="PS50966"/>
    </source>
</evidence>
<reference evidence="10" key="2">
    <citation type="submission" date="2021-02" db="EMBL/GenBank/DDBJ databases">
        <authorList>
            <person name="Kimball J.A."/>
            <person name="Haas M.W."/>
            <person name="Macchietto M."/>
            <person name="Kono T."/>
            <person name="Duquette J."/>
            <person name="Shao M."/>
        </authorList>
    </citation>
    <scope>NUCLEOTIDE SEQUENCE</scope>
    <source>
        <tissue evidence="10">Fresh leaf tissue</tissue>
    </source>
</reference>
<dbReference type="InterPro" id="IPR018289">
    <property type="entry name" value="MULE_transposase_dom"/>
</dbReference>
<dbReference type="GO" id="GO:0006313">
    <property type="term" value="P:DNA transposition"/>
    <property type="evidence" value="ECO:0007669"/>
    <property type="project" value="InterPro"/>
</dbReference>
<dbReference type="SMART" id="SM00575">
    <property type="entry name" value="ZnF_PMZ"/>
    <property type="match status" value="1"/>
</dbReference>
<evidence type="ECO:0000313" key="11">
    <source>
        <dbReference type="Proteomes" id="UP000729402"/>
    </source>
</evidence>
<keyword evidence="2" id="KW-0479">Metal-binding</keyword>
<reference evidence="10" key="1">
    <citation type="journal article" date="2021" name="bioRxiv">
        <title>Whole Genome Assembly and Annotation of Northern Wild Rice, Zizania palustris L., Supports a Whole Genome Duplication in the Zizania Genus.</title>
        <authorList>
            <person name="Haas M."/>
            <person name="Kono T."/>
            <person name="Macchietto M."/>
            <person name="Millas R."/>
            <person name="McGilp L."/>
            <person name="Shao M."/>
            <person name="Duquette J."/>
            <person name="Hirsch C.N."/>
            <person name="Kimball J."/>
        </authorList>
    </citation>
    <scope>NUCLEOTIDE SEQUENCE</scope>
    <source>
        <tissue evidence="10">Fresh leaf tissue</tissue>
    </source>
</reference>
<name>A0A8J6C3N1_ZIZPA</name>
<evidence type="ECO:0000256" key="2">
    <source>
        <dbReference type="ARBA" id="ARBA00022723"/>
    </source>
</evidence>
<dbReference type="PANTHER" id="PTHR31973">
    <property type="entry name" value="POLYPROTEIN, PUTATIVE-RELATED"/>
    <property type="match status" value="1"/>
</dbReference>
<accession>A0A8J6C3N1</accession>
<proteinExistence type="predicted"/>
<dbReference type="Pfam" id="PF03108">
    <property type="entry name" value="DBD_Tnp_Mut"/>
    <property type="match status" value="1"/>
</dbReference>
<sequence length="706" mass="81379">MDSFEQHLGSQSEPDPCQELVVANEAVQPDDDERLYPELVENWGTFGRDAEDDIVAQFDDTDEEEKEENNVMGVDEHEEIEDRPIISYDRENPSLTEGSIFPSIVDCRNALATFCIRGEFDFDIDKSDQTRLTVHCTYSRCKWRMHASKMRNSELIQVKVNPFLHTCPSAERKETQKVAKSRWCADAMMEWVTENPCIGPTALIKKIYEKYNIKVPYMRVYYGKEMALDKIYGPWKDSFQLLYTFKAEVEKACPGSVVEIDKHMVQYKVRGKTMEKECFRRVFVSFKACWKGFLVGCRPYLAVDATALNGRFRGQLVVACAIDGHNWLFPVAYGVLETECVESWTWFLENLHQVIGSPDGLVIHTDACKGLEVAVDEVFPGVEHRECMRHLAANFAKHFRGKIFTDNLWPASLTCSLKKHNNHLSLMYTKPKVEEYMSNHHKKIWSRSKFNEVCKVDYVNNNLAESFNSWIRAIKGLHLVDMLDKIRQMIMGKFELRQRISDAKFVGHKILPSVMKTLHAKTRNLRMNLIKRKAYEAEVTAIDKEKKEWRYTVDLEKRTCSCRQWQISGLPCIHALFFITSLRGAASEIDQYVHDYYSVSRFNAAYAENVPSLEGKHQWDIVDPGFVLNAPVQNRAPGRPRKTRIRSRVEGSGLGARKRKCKRCGRSGHIARNCKNAVDAAFGEDQDLGVQKMHKILRVHLGITLW</sequence>